<dbReference type="Proteomes" id="UP000006727">
    <property type="component" value="Chromosome 21"/>
</dbReference>
<dbReference type="Gramene" id="Pp3c21_16230V3.1">
    <property type="protein sequence ID" value="PAC:32916325.CDS.1"/>
    <property type="gene ID" value="Pp3c21_16230"/>
</dbReference>
<accession>A0A2K1IS82</accession>
<sequence>MIIFLNQKRCVTDMLTKLNINKIKVNSSLMKKYLILYKDMTNEKSMDPIKYRDIVRQLRHITQIKLKNSYLIGIVNRFLQHLQKLYLKAIKNIVKYLKEIQDYNILYKK</sequence>
<keyword evidence="3" id="KW-1185">Reference proteome</keyword>
<reference evidence="1 3" key="1">
    <citation type="journal article" date="2008" name="Science">
        <title>The Physcomitrella genome reveals evolutionary insights into the conquest of land by plants.</title>
        <authorList>
            <person name="Rensing S."/>
            <person name="Lang D."/>
            <person name="Zimmer A."/>
            <person name="Terry A."/>
            <person name="Salamov A."/>
            <person name="Shapiro H."/>
            <person name="Nishiyama T."/>
            <person name="Perroud P.-F."/>
            <person name="Lindquist E."/>
            <person name="Kamisugi Y."/>
            <person name="Tanahashi T."/>
            <person name="Sakakibara K."/>
            <person name="Fujita T."/>
            <person name="Oishi K."/>
            <person name="Shin-I T."/>
            <person name="Kuroki Y."/>
            <person name="Toyoda A."/>
            <person name="Suzuki Y."/>
            <person name="Hashimoto A."/>
            <person name="Yamaguchi K."/>
            <person name="Sugano A."/>
            <person name="Kohara Y."/>
            <person name="Fujiyama A."/>
            <person name="Anterola A."/>
            <person name="Aoki S."/>
            <person name="Ashton N."/>
            <person name="Barbazuk W.B."/>
            <person name="Barker E."/>
            <person name="Bennetzen J."/>
            <person name="Bezanilla M."/>
            <person name="Blankenship R."/>
            <person name="Cho S.H."/>
            <person name="Dutcher S."/>
            <person name="Estelle M."/>
            <person name="Fawcett J.A."/>
            <person name="Gundlach H."/>
            <person name="Hanada K."/>
            <person name="Heyl A."/>
            <person name="Hicks K.A."/>
            <person name="Hugh J."/>
            <person name="Lohr M."/>
            <person name="Mayer K."/>
            <person name="Melkozernov A."/>
            <person name="Murata T."/>
            <person name="Nelson D."/>
            <person name="Pils B."/>
            <person name="Prigge M."/>
            <person name="Reiss B."/>
            <person name="Renner T."/>
            <person name="Rombauts S."/>
            <person name="Rushton P."/>
            <person name="Sanderfoot A."/>
            <person name="Schween G."/>
            <person name="Shiu S.-H."/>
            <person name="Stueber K."/>
            <person name="Theodoulou F.L."/>
            <person name="Tu H."/>
            <person name="Van de Peer Y."/>
            <person name="Verrier P.J."/>
            <person name="Waters E."/>
            <person name="Wood A."/>
            <person name="Yang L."/>
            <person name="Cove D."/>
            <person name="Cuming A."/>
            <person name="Hasebe M."/>
            <person name="Lucas S."/>
            <person name="Mishler D.B."/>
            <person name="Reski R."/>
            <person name="Grigoriev I."/>
            <person name="Quatrano R.S."/>
            <person name="Boore J.L."/>
        </authorList>
    </citation>
    <scope>NUCLEOTIDE SEQUENCE [LARGE SCALE GENOMIC DNA]</scope>
    <source>
        <strain evidence="2 3">cv. Gransden 2004</strain>
    </source>
</reference>
<dbReference type="InParanoid" id="A0A2K1IS82"/>
<reference evidence="1 3" key="2">
    <citation type="journal article" date="2018" name="Plant J.">
        <title>The Physcomitrella patens chromosome-scale assembly reveals moss genome structure and evolution.</title>
        <authorList>
            <person name="Lang D."/>
            <person name="Ullrich K.K."/>
            <person name="Murat F."/>
            <person name="Fuchs J."/>
            <person name="Jenkins J."/>
            <person name="Haas F.B."/>
            <person name="Piednoel M."/>
            <person name="Gundlach H."/>
            <person name="Van Bel M."/>
            <person name="Meyberg R."/>
            <person name="Vives C."/>
            <person name="Morata J."/>
            <person name="Symeonidi A."/>
            <person name="Hiss M."/>
            <person name="Muchero W."/>
            <person name="Kamisugi Y."/>
            <person name="Saleh O."/>
            <person name="Blanc G."/>
            <person name="Decker E.L."/>
            <person name="van Gessel N."/>
            <person name="Grimwood J."/>
            <person name="Hayes R.D."/>
            <person name="Graham S.W."/>
            <person name="Gunter L.E."/>
            <person name="McDaniel S.F."/>
            <person name="Hoernstein S.N.W."/>
            <person name="Larsson A."/>
            <person name="Li F.W."/>
            <person name="Perroud P.F."/>
            <person name="Phillips J."/>
            <person name="Ranjan P."/>
            <person name="Rokshar D.S."/>
            <person name="Rothfels C.J."/>
            <person name="Schneider L."/>
            <person name="Shu S."/>
            <person name="Stevenson D.W."/>
            <person name="Thummler F."/>
            <person name="Tillich M."/>
            <person name="Villarreal Aguilar J.C."/>
            <person name="Widiez T."/>
            <person name="Wong G.K."/>
            <person name="Wymore A."/>
            <person name="Zhang Y."/>
            <person name="Zimmer A.D."/>
            <person name="Quatrano R.S."/>
            <person name="Mayer K.F.X."/>
            <person name="Goodstein D."/>
            <person name="Casacuberta J.M."/>
            <person name="Vandepoele K."/>
            <person name="Reski R."/>
            <person name="Cuming A.C."/>
            <person name="Tuskan G.A."/>
            <person name="Maumus F."/>
            <person name="Salse J."/>
            <person name="Schmutz J."/>
            <person name="Rensing S.A."/>
        </authorList>
    </citation>
    <scope>NUCLEOTIDE SEQUENCE [LARGE SCALE GENOMIC DNA]</scope>
    <source>
        <strain evidence="2 3">cv. Gransden 2004</strain>
    </source>
</reference>
<dbReference type="AlphaFoldDB" id="A0A2K1IS82"/>
<reference evidence="2" key="3">
    <citation type="submission" date="2020-12" db="UniProtKB">
        <authorList>
            <consortium name="EnsemblPlants"/>
        </authorList>
    </citation>
    <scope>IDENTIFICATION</scope>
</reference>
<evidence type="ECO:0000313" key="3">
    <source>
        <dbReference type="Proteomes" id="UP000006727"/>
    </source>
</evidence>
<gene>
    <name evidence="1" type="ORF">PHYPA_026262</name>
</gene>
<evidence type="ECO:0000313" key="2">
    <source>
        <dbReference type="EnsemblPlants" id="PAC:32916325.CDS.1"/>
    </source>
</evidence>
<protein>
    <submittedName>
        <fullName evidence="1 2">Uncharacterized protein</fullName>
    </submittedName>
</protein>
<organism evidence="1">
    <name type="scientific">Physcomitrium patens</name>
    <name type="common">Spreading-leaved earth moss</name>
    <name type="synonym">Physcomitrella patens</name>
    <dbReference type="NCBI Taxonomy" id="3218"/>
    <lineage>
        <taxon>Eukaryota</taxon>
        <taxon>Viridiplantae</taxon>
        <taxon>Streptophyta</taxon>
        <taxon>Embryophyta</taxon>
        <taxon>Bryophyta</taxon>
        <taxon>Bryophytina</taxon>
        <taxon>Bryopsida</taxon>
        <taxon>Funariidae</taxon>
        <taxon>Funariales</taxon>
        <taxon>Funariaceae</taxon>
        <taxon>Physcomitrium</taxon>
    </lineage>
</organism>
<name>A0A2K1IS82_PHYPA</name>
<dbReference type="EMBL" id="ABEU02000021">
    <property type="protein sequence ID" value="PNR32137.1"/>
    <property type="molecule type" value="Genomic_DNA"/>
</dbReference>
<dbReference type="EnsemblPlants" id="Pp3c21_16230V3.1">
    <property type="protein sequence ID" value="PAC:32916325.CDS.1"/>
    <property type="gene ID" value="Pp3c21_16230"/>
</dbReference>
<evidence type="ECO:0000313" key="1">
    <source>
        <dbReference type="EMBL" id="PNR32137.1"/>
    </source>
</evidence>
<proteinExistence type="predicted"/>